<keyword evidence="3" id="KW-1185">Reference proteome</keyword>
<protein>
    <submittedName>
        <fullName evidence="2">GNAT family N-acetyltransferase</fullName>
    </submittedName>
</protein>
<organism evidence="2 3">
    <name type="scientific">Pseudonocardia xinjiangensis</name>
    <dbReference type="NCBI Taxonomy" id="75289"/>
    <lineage>
        <taxon>Bacteria</taxon>
        <taxon>Bacillati</taxon>
        <taxon>Actinomycetota</taxon>
        <taxon>Actinomycetes</taxon>
        <taxon>Pseudonocardiales</taxon>
        <taxon>Pseudonocardiaceae</taxon>
        <taxon>Pseudonocardia</taxon>
    </lineage>
</organism>
<dbReference type="Pfam" id="PF00583">
    <property type="entry name" value="Acetyltransf_1"/>
    <property type="match status" value="1"/>
</dbReference>
<evidence type="ECO:0000313" key="2">
    <source>
        <dbReference type="EMBL" id="NMH78914.1"/>
    </source>
</evidence>
<dbReference type="CDD" id="cd04301">
    <property type="entry name" value="NAT_SF"/>
    <property type="match status" value="1"/>
</dbReference>
<accession>A0ABX1RH14</accession>
<dbReference type="InterPro" id="IPR000182">
    <property type="entry name" value="GNAT_dom"/>
</dbReference>
<dbReference type="SUPFAM" id="SSF55729">
    <property type="entry name" value="Acyl-CoA N-acyltransferases (Nat)"/>
    <property type="match status" value="1"/>
</dbReference>
<dbReference type="RefSeq" id="WP_169396980.1">
    <property type="nucleotide sequence ID" value="NZ_BAAAJH010000002.1"/>
</dbReference>
<reference evidence="2 3" key="1">
    <citation type="submission" date="2020-04" db="EMBL/GenBank/DDBJ databases">
        <authorList>
            <person name="Klaysubun C."/>
            <person name="Duangmal K."/>
            <person name="Lipun K."/>
        </authorList>
    </citation>
    <scope>NUCLEOTIDE SEQUENCE [LARGE SCALE GENOMIC DNA]</scope>
    <source>
        <strain evidence="2 3">JCM 11839</strain>
    </source>
</reference>
<evidence type="ECO:0000259" key="1">
    <source>
        <dbReference type="PROSITE" id="PS51186"/>
    </source>
</evidence>
<gene>
    <name evidence="2" type="ORF">HF577_17710</name>
</gene>
<name>A0ABX1RH14_9PSEU</name>
<dbReference type="PROSITE" id="PS51186">
    <property type="entry name" value="GNAT"/>
    <property type="match status" value="1"/>
</dbReference>
<sequence>MEIEVRALGEDDVEGADRILRTAFGAFLNIDMNDDTDVIGTRFRASHTVALAAVVDGTLAGSALVTLWGSVGYLGPVSVTPSLWNSGVGSRLVQAATEVLDAGDATHQGLFTFPESPRHHWLYHKFGFWPRFLTVIMSRPVAGEAPELGWRMSAAPADRREALLDACAAVTDPIMPGLDVRGEIMAVLDQGLGEVVLVGEPDAPRGFAVCHTGPGTEAGSGRVYVKFAAVRPGPHVADVFAALLAACHGFAAGVGARKLVLGVSTARHEVYRHLLATGFRVDTAGVTMHRPNVPGYAREDVYLLDDWR</sequence>
<dbReference type="Gene3D" id="3.40.630.30">
    <property type="match status" value="2"/>
</dbReference>
<proteinExistence type="predicted"/>
<dbReference type="InterPro" id="IPR016181">
    <property type="entry name" value="Acyl_CoA_acyltransferase"/>
</dbReference>
<feature type="domain" description="N-acetyltransferase" evidence="1">
    <location>
        <begin position="3"/>
        <end position="142"/>
    </location>
</feature>
<comment type="caution">
    <text evidence="2">The sequence shown here is derived from an EMBL/GenBank/DDBJ whole genome shotgun (WGS) entry which is preliminary data.</text>
</comment>
<evidence type="ECO:0000313" key="3">
    <source>
        <dbReference type="Proteomes" id="UP001296706"/>
    </source>
</evidence>
<dbReference type="EMBL" id="JAAXKY010000054">
    <property type="protein sequence ID" value="NMH78914.1"/>
    <property type="molecule type" value="Genomic_DNA"/>
</dbReference>
<dbReference type="Proteomes" id="UP001296706">
    <property type="component" value="Unassembled WGS sequence"/>
</dbReference>